<evidence type="ECO:0000313" key="2">
    <source>
        <dbReference type="EMBL" id="KAF4103613.1"/>
    </source>
</evidence>
<keyword evidence="3" id="KW-1185">Reference proteome</keyword>
<gene>
    <name evidence="2" type="ORF">G5714_016496</name>
</gene>
<dbReference type="EMBL" id="JAAMOB010000016">
    <property type="protein sequence ID" value="KAF4103613.1"/>
    <property type="molecule type" value="Genomic_DNA"/>
</dbReference>
<dbReference type="Proteomes" id="UP000579812">
    <property type="component" value="Unassembled WGS sequence"/>
</dbReference>
<evidence type="ECO:0000256" key="1">
    <source>
        <dbReference type="SAM" id="MobiDB-lite"/>
    </source>
</evidence>
<name>A0A7J6CAC0_9TELE</name>
<protein>
    <submittedName>
        <fullName evidence="2">Uncharacterized protein</fullName>
    </submittedName>
</protein>
<accession>A0A7J6CAC0</accession>
<sequence length="122" mass="14213">MPTEKRWIQERERRFREAAKGSTSLQGWLRKSQPADEEEQASSLCEENVDQEEAHRSEVISKILPEQNINTTKLVKSRLRNQCGQERLSDLLLLAIEKDIGIDKKEVLKIFVEMAPNRRLLL</sequence>
<comment type="caution">
    <text evidence="2">The sequence shown here is derived from an EMBL/GenBank/DDBJ whole genome shotgun (WGS) entry which is preliminary data.</text>
</comment>
<reference evidence="2 3" key="1">
    <citation type="submission" date="2020-04" db="EMBL/GenBank/DDBJ databases">
        <title>Chromosome-level genome assembly of a cyprinid fish Onychostoma macrolepis by integration of Nanopore Sequencing, Bionano and Hi-C technology.</title>
        <authorList>
            <person name="Wang D."/>
        </authorList>
    </citation>
    <scope>NUCLEOTIDE SEQUENCE [LARGE SCALE GENOMIC DNA]</scope>
    <source>
        <strain evidence="2">SWU-2019</strain>
        <tissue evidence="2">Muscle</tissue>
    </source>
</reference>
<evidence type="ECO:0000313" key="3">
    <source>
        <dbReference type="Proteomes" id="UP000579812"/>
    </source>
</evidence>
<feature type="region of interest" description="Disordered" evidence="1">
    <location>
        <begin position="18"/>
        <end position="53"/>
    </location>
</feature>
<dbReference type="AlphaFoldDB" id="A0A7J6CAC0"/>
<organism evidence="2 3">
    <name type="scientific">Onychostoma macrolepis</name>
    <dbReference type="NCBI Taxonomy" id="369639"/>
    <lineage>
        <taxon>Eukaryota</taxon>
        <taxon>Metazoa</taxon>
        <taxon>Chordata</taxon>
        <taxon>Craniata</taxon>
        <taxon>Vertebrata</taxon>
        <taxon>Euteleostomi</taxon>
        <taxon>Actinopterygii</taxon>
        <taxon>Neopterygii</taxon>
        <taxon>Teleostei</taxon>
        <taxon>Ostariophysi</taxon>
        <taxon>Cypriniformes</taxon>
        <taxon>Cyprinidae</taxon>
        <taxon>Acrossocheilinae</taxon>
        <taxon>Onychostoma</taxon>
    </lineage>
</organism>
<proteinExistence type="predicted"/>